<protein>
    <submittedName>
        <fullName evidence="2">BA75_01129T0</fullName>
    </submittedName>
</protein>
<organism evidence="2 3">
    <name type="scientific">Komagataella pastoris</name>
    <name type="common">Yeast</name>
    <name type="synonym">Pichia pastoris</name>
    <dbReference type="NCBI Taxonomy" id="4922"/>
    <lineage>
        <taxon>Eukaryota</taxon>
        <taxon>Fungi</taxon>
        <taxon>Dikarya</taxon>
        <taxon>Ascomycota</taxon>
        <taxon>Saccharomycotina</taxon>
        <taxon>Pichiomycetes</taxon>
        <taxon>Pichiales</taxon>
        <taxon>Pichiaceae</taxon>
        <taxon>Komagataella</taxon>
    </lineage>
</organism>
<feature type="compositionally biased region" description="Basic and acidic residues" evidence="1">
    <location>
        <begin position="430"/>
        <end position="452"/>
    </location>
</feature>
<reference evidence="2 3" key="1">
    <citation type="submission" date="2016-02" db="EMBL/GenBank/DDBJ databases">
        <title>Comparative genomic and transcriptomic foundation for Pichia pastoris.</title>
        <authorList>
            <person name="Love K.R."/>
            <person name="Shah K.A."/>
            <person name="Whittaker C.A."/>
            <person name="Wu J."/>
            <person name="Bartlett M.C."/>
            <person name="Ma D."/>
            <person name="Leeson R.L."/>
            <person name="Priest M."/>
            <person name="Young S.K."/>
            <person name="Love J.C."/>
        </authorList>
    </citation>
    <scope>NUCLEOTIDE SEQUENCE [LARGE SCALE GENOMIC DNA]</scope>
    <source>
        <strain evidence="2 3">ATCC 28485</strain>
    </source>
</reference>
<keyword evidence="3" id="KW-1185">Reference proteome</keyword>
<accession>A0A1B2J9G8</accession>
<feature type="region of interest" description="Disordered" evidence="1">
    <location>
        <begin position="203"/>
        <end position="222"/>
    </location>
</feature>
<dbReference type="EMBL" id="CP014584">
    <property type="protein sequence ID" value="ANZ74651.1"/>
    <property type="molecule type" value="Genomic_DNA"/>
</dbReference>
<evidence type="ECO:0000256" key="1">
    <source>
        <dbReference type="SAM" id="MobiDB-lite"/>
    </source>
</evidence>
<feature type="region of interest" description="Disordered" evidence="1">
    <location>
        <begin position="320"/>
        <end position="354"/>
    </location>
</feature>
<gene>
    <name evidence="2" type="primary">FYV8</name>
    <name evidence="2" type="ORF">ATY40_BA7501129</name>
</gene>
<dbReference type="Proteomes" id="UP000094565">
    <property type="component" value="Chromosome 1"/>
</dbReference>
<dbReference type="OrthoDB" id="4081733at2759"/>
<proteinExistence type="predicted"/>
<feature type="region of interest" description="Disordered" evidence="1">
    <location>
        <begin position="1"/>
        <end position="149"/>
    </location>
</feature>
<feature type="region of interest" description="Disordered" evidence="1">
    <location>
        <begin position="430"/>
        <end position="481"/>
    </location>
</feature>
<feature type="compositionally biased region" description="Acidic residues" evidence="1">
    <location>
        <begin position="75"/>
        <end position="84"/>
    </location>
</feature>
<evidence type="ECO:0000313" key="3">
    <source>
        <dbReference type="Proteomes" id="UP000094565"/>
    </source>
</evidence>
<name>A0A1B2J9G8_PICPA</name>
<dbReference type="AlphaFoldDB" id="A0A1B2J9G8"/>
<sequence>MDQEKINRQKSQRWANIEHTADYGDSWGYDDNFSGSDSETPAIPSLPKLEIPSAIIGDKGSSSPNQEECRKSWIEESEEEEDTGTEAGHWKSNVIPKIDDVSGTSNTQPSDEFLSHDSTGQDHLEDIPKKGSIHNEPLNCDNATEQALHDSFLPENMQSPKLNASQEATQTMIPKTSLRHTNEKIDLIDDNCQERCTEDPAVDNNVDISQRPPIPNAPNLLPELKYGNHDWMDRSDDSDEYEQSSGLWKRMTDLQQQLTEKSEQIDLPESLADENELEGNDQNQINPTKSYEFYNEQELNLKVEQSKQELEPDHVRMWESESKAEEYNNEASNELPGPVQIPQPIRSHSSGSLSTGSWSVASFHKSAGDKLLVENSKLLNRHSSTLKSSNSEDEGNLLEIDRGDSNSFTLSNKLDALDIEHENRYDLSDEDIDHNRFQDQETDTHSQDKGEVSNDNEEVLDPASSLESRQQRGDSINFGHWRPDTSNFRDNFIKSQDLADRHTIFEQPEEIEEFEPDEVSKLPSNIDIDNISAVTSSLPGASLLDSQAEVKEVEDSYFKELDDSNDKIEVKNPEDLNALKHEKLLIENRGSEDSAKGEFLSTISEPRPVSQQDRAPQQCYDYTKIMTMTNSRMKVEELSKARNIEYQVKTGLDEWLTFMLSSSSSDNNYQHQNDQLGPHARKAYEDVDQGNYHQHHQLSDLARKPSILNGYHTPKILKTSNRKLEKVGDIGKGIFSKGRKRILKSK</sequence>
<feature type="region of interest" description="Disordered" evidence="1">
    <location>
        <begin position="384"/>
        <end position="405"/>
    </location>
</feature>
<feature type="compositionally biased region" description="Basic and acidic residues" evidence="1">
    <location>
        <begin position="113"/>
        <end position="129"/>
    </location>
</feature>
<evidence type="ECO:0000313" key="2">
    <source>
        <dbReference type="EMBL" id="ANZ74651.1"/>
    </source>
</evidence>
<feature type="region of interest" description="Disordered" evidence="1">
    <location>
        <begin position="259"/>
        <end position="287"/>
    </location>
</feature>
<feature type="region of interest" description="Disordered" evidence="1">
    <location>
        <begin position="595"/>
        <end position="616"/>
    </location>
</feature>
<feature type="compositionally biased region" description="Polar residues" evidence="1">
    <location>
        <begin position="601"/>
        <end position="615"/>
    </location>
</feature>